<evidence type="ECO:0000259" key="1">
    <source>
        <dbReference type="PROSITE" id="PS50191"/>
    </source>
</evidence>
<name>A0A8H3TZZ2_9TREE</name>
<dbReference type="CDD" id="cd00170">
    <property type="entry name" value="SEC14"/>
    <property type="match status" value="1"/>
</dbReference>
<accession>A0A8H3TZZ2</accession>
<comment type="caution">
    <text evidence="2">The sequence shown here is derived from an EMBL/GenBank/DDBJ whole genome shotgun (WGS) entry which is preliminary data.</text>
</comment>
<dbReference type="Proteomes" id="UP000620104">
    <property type="component" value="Unassembled WGS sequence"/>
</dbReference>
<dbReference type="GO" id="GO:0008526">
    <property type="term" value="F:phosphatidylinositol transfer activity"/>
    <property type="evidence" value="ECO:0007669"/>
    <property type="project" value="TreeGrafter"/>
</dbReference>
<dbReference type="SUPFAM" id="SSF46938">
    <property type="entry name" value="CRAL/TRIO N-terminal domain"/>
    <property type="match status" value="1"/>
</dbReference>
<dbReference type="AlphaFoldDB" id="A0A8H3TZZ2"/>
<protein>
    <recommendedName>
        <fullName evidence="1">CRAL-TRIO domain-containing protein</fullName>
    </recommendedName>
</protein>
<dbReference type="InterPro" id="IPR036865">
    <property type="entry name" value="CRAL-TRIO_dom_sf"/>
</dbReference>
<proteinExistence type="predicted"/>
<dbReference type="InterPro" id="IPR052578">
    <property type="entry name" value="PI_Transfer_CRAL-TRIO"/>
</dbReference>
<gene>
    <name evidence="2" type="ORF">NliqN6_6357</name>
</gene>
<dbReference type="SMART" id="SM00516">
    <property type="entry name" value="SEC14"/>
    <property type="match status" value="1"/>
</dbReference>
<dbReference type="PANTHER" id="PTHR45824">
    <property type="entry name" value="GH16843P"/>
    <property type="match status" value="1"/>
</dbReference>
<dbReference type="Gene3D" id="3.40.525.10">
    <property type="entry name" value="CRAL-TRIO lipid binding domain"/>
    <property type="match status" value="1"/>
</dbReference>
<organism evidence="2 3">
    <name type="scientific">Naganishia liquefaciens</name>
    <dbReference type="NCBI Taxonomy" id="104408"/>
    <lineage>
        <taxon>Eukaryota</taxon>
        <taxon>Fungi</taxon>
        <taxon>Dikarya</taxon>
        <taxon>Basidiomycota</taxon>
        <taxon>Agaricomycotina</taxon>
        <taxon>Tremellomycetes</taxon>
        <taxon>Filobasidiales</taxon>
        <taxon>Filobasidiaceae</taxon>
        <taxon>Naganishia</taxon>
    </lineage>
</organism>
<sequence>MSTPVLDFPSFLGSPSASCSIPETFHQPLPEEEAKVQSLIEYFGKEGYDVTGSEKDGLTEWEMMFLSREGIIRFLIATKWDEDATIKRLEKCLAWRRKEEIDDIDLISNKVEAEYARTGGQIILGYTSNSQPVIVMQVNKRDTPPSYTGLLQLFFLLERSMDLMPPGVTKTSFIVDFAGKRKYTTPISLAKEWVSVLQDCYPERLAVGAIVNIPWVVNIFLQAVYVFLDPVTKSKIVLNPSLKPAPTAAPSTAKAWPPQSLAEVIPADQLLTQYGGTRELVWGEETHKAYWSALMEVCRDRRERYRAKWREMGGGIGKSEFAFKGV</sequence>
<evidence type="ECO:0000313" key="3">
    <source>
        <dbReference type="Proteomes" id="UP000620104"/>
    </source>
</evidence>
<dbReference type="PANTHER" id="PTHR45824:SF29">
    <property type="entry name" value="GH16843P"/>
    <property type="match status" value="1"/>
</dbReference>
<reference evidence="2" key="1">
    <citation type="submission" date="2020-07" db="EMBL/GenBank/DDBJ databases">
        <title>Draft Genome Sequence of a Deep-Sea Yeast, Naganishia (Cryptococcus) liquefaciens strain N6.</title>
        <authorList>
            <person name="Han Y.W."/>
            <person name="Kajitani R."/>
            <person name="Morimoto H."/>
            <person name="Parhat M."/>
            <person name="Tsubouchi H."/>
            <person name="Bakenova O."/>
            <person name="Ogata M."/>
            <person name="Argunhan B."/>
            <person name="Aoki R."/>
            <person name="Kajiwara S."/>
            <person name="Itoh T."/>
            <person name="Iwasaki H."/>
        </authorList>
    </citation>
    <scope>NUCLEOTIDE SEQUENCE</scope>
    <source>
        <strain evidence="2">N6</strain>
    </source>
</reference>
<dbReference type="Pfam" id="PF03765">
    <property type="entry name" value="CRAL_TRIO_N"/>
    <property type="match status" value="1"/>
</dbReference>
<dbReference type="InterPro" id="IPR036273">
    <property type="entry name" value="CRAL/TRIO_N_dom_sf"/>
</dbReference>
<dbReference type="EMBL" id="BLZA01000053">
    <property type="protein sequence ID" value="GHJ89955.1"/>
    <property type="molecule type" value="Genomic_DNA"/>
</dbReference>
<feature type="domain" description="CRAL-TRIO" evidence="1">
    <location>
        <begin position="111"/>
        <end position="282"/>
    </location>
</feature>
<dbReference type="PROSITE" id="PS50191">
    <property type="entry name" value="CRAL_TRIO"/>
    <property type="match status" value="1"/>
</dbReference>
<keyword evidence="3" id="KW-1185">Reference proteome</keyword>
<dbReference type="SUPFAM" id="SSF52087">
    <property type="entry name" value="CRAL/TRIO domain"/>
    <property type="match status" value="1"/>
</dbReference>
<dbReference type="InterPro" id="IPR011074">
    <property type="entry name" value="CRAL/TRIO_N_dom"/>
</dbReference>
<evidence type="ECO:0000313" key="2">
    <source>
        <dbReference type="EMBL" id="GHJ89955.1"/>
    </source>
</evidence>
<dbReference type="InterPro" id="IPR001251">
    <property type="entry name" value="CRAL-TRIO_dom"/>
</dbReference>
<dbReference type="Pfam" id="PF00650">
    <property type="entry name" value="CRAL_TRIO"/>
    <property type="match status" value="1"/>
</dbReference>
<dbReference type="OrthoDB" id="75724at2759"/>